<dbReference type="AlphaFoldDB" id="A0A285NKI3"/>
<dbReference type="InterPro" id="IPR023614">
    <property type="entry name" value="Porin_dom_sf"/>
</dbReference>
<protein>
    <submittedName>
        <fullName evidence="2">Putative beta-barrel porin-2, OmpL-like. bbp2</fullName>
    </submittedName>
</protein>
<evidence type="ECO:0000256" key="1">
    <source>
        <dbReference type="SAM" id="SignalP"/>
    </source>
</evidence>
<keyword evidence="1" id="KW-0732">Signal</keyword>
<evidence type="ECO:0000313" key="3">
    <source>
        <dbReference type="Proteomes" id="UP000219036"/>
    </source>
</evidence>
<sequence>MKKVLSLAAAGLLAAGAAQAGTLTVANSDIVLYGGVSAGYDWQDNDFTAVNSNNDNFRVNTFAIGLMKKADANSPIGFNAAFASFNVPTVVASTDVVNNGSGLLNAGTTTTFKPWLAYVTIAPVEGLSVDAGLLWAKYGEAPLTILNPHINRGALFVAFDPVLFAGARVNYDAGVAKVYVGYNQGGGLYFPYNLSNRDAVEAGALADLGMAKVGIHMYDESAGRNIYTLCAKTDLGVAKAGLQISYLKEDDAIQNNTTDDSSYGVALNVDPVVTDQISIPVRVEYVNTDAKNDDTYWTFTITPTYKPTKNTFVRAELSYVTADANMFVDVDDSTSTKDNRTTLGVEAGFLF</sequence>
<keyword evidence="3" id="KW-1185">Reference proteome</keyword>
<name>A0A285NKI3_9AQUI</name>
<evidence type="ECO:0000313" key="2">
    <source>
        <dbReference type="EMBL" id="SNZ09979.1"/>
    </source>
</evidence>
<dbReference type="RefSeq" id="WP_097000850.1">
    <property type="nucleotide sequence ID" value="NZ_OBEI01000008.1"/>
</dbReference>
<organism evidence="2 3">
    <name type="scientific">Persephonella hydrogeniphila</name>
    <dbReference type="NCBI Taxonomy" id="198703"/>
    <lineage>
        <taxon>Bacteria</taxon>
        <taxon>Pseudomonadati</taxon>
        <taxon>Aquificota</taxon>
        <taxon>Aquificia</taxon>
        <taxon>Aquificales</taxon>
        <taxon>Hydrogenothermaceae</taxon>
        <taxon>Persephonella</taxon>
    </lineage>
</organism>
<dbReference type="InterPro" id="IPR011486">
    <property type="entry name" value="BBP2"/>
</dbReference>
<feature type="signal peptide" evidence="1">
    <location>
        <begin position="1"/>
        <end position="20"/>
    </location>
</feature>
<dbReference type="Proteomes" id="UP000219036">
    <property type="component" value="Unassembled WGS sequence"/>
</dbReference>
<gene>
    <name evidence="2" type="ORF">SAMN06265182_1694</name>
</gene>
<accession>A0A285NKI3</accession>
<dbReference type="OrthoDB" id="11258at2"/>
<dbReference type="Pfam" id="PF07642">
    <property type="entry name" value="BBP2"/>
    <property type="match status" value="1"/>
</dbReference>
<reference evidence="3" key="1">
    <citation type="submission" date="2017-09" db="EMBL/GenBank/DDBJ databases">
        <authorList>
            <person name="Varghese N."/>
            <person name="Submissions S."/>
        </authorList>
    </citation>
    <scope>NUCLEOTIDE SEQUENCE [LARGE SCALE GENOMIC DNA]</scope>
    <source>
        <strain evidence="3">DSM 15103</strain>
    </source>
</reference>
<dbReference type="EMBL" id="OBEI01000008">
    <property type="protein sequence ID" value="SNZ09979.1"/>
    <property type="molecule type" value="Genomic_DNA"/>
</dbReference>
<dbReference type="Gene3D" id="2.40.160.10">
    <property type="entry name" value="Porin"/>
    <property type="match status" value="1"/>
</dbReference>
<feature type="chain" id="PRO_5013329754" evidence="1">
    <location>
        <begin position="21"/>
        <end position="351"/>
    </location>
</feature>
<proteinExistence type="predicted"/>
<dbReference type="SUPFAM" id="SSF56935">
    <property type="entry name" value="Porins"/>
    <property type="match status" value="1"/>
</dbReference>